<dbReference type="EMBL" id="JADXDR010000056">
    <property type="protein sequence ID" value="KAI7842126.1"/>
    <property type="molecule type" value="Genomic_DNA"/>
</dbReference>
<accession>A0AAD5DS38</accession>
<keyword evidence="2" id="KW-1185">Reference proteome</keyword>
<comment type="caution">
    <text evidence="1">The sequence shown here is derived from an EMBL/GenBank/DDBJ whole genome shotgun (WGS) entry which is preliminary data.</text>
</comment>
<dbReference type="Proteomes" id="UP001205105">
    <property type="component" value="Unassembled WGS sequence"/>
</dbReference>
<name>A0AAD5DS38_9CHLO</name>
<proteinExistence type="predicted"/>
<evidence type="ECO:0000313" key="2">
    <source>
        <dbReference type="Proteomes" id="UP001205105"/>
    </source>
</evidence>
<dbReference type="AlphaFoldDB" id="A0AAD5DS38"/>
<organism evidence="1 2">
    <name type="scientific">Chlorella ohadii</name>
    <dbReference type="NCBI Taxonomy" id="2649997"/>
    <lineage>
        <taxon>Eukaryota</taxon>
        <taxon>Viridiplantae</taxon>
        <taxon>Chlorophyta</taxon>
        <taxon>core chlorophytes</taxon>
        <taxon>Trebouxiophyceae</taxon>
        <taxon>Chlorellales</taxon>
        <taxon>Chlorellaceae</taxon>
        <taxon>Chlorella clade</taxon>
        <taxon>Chlorella</taxon>
    </lineage>
</organism>
<evidence type="ECO:0000313" key="1">
    <source>
        <dbReference type="EMBL" id="KAI7842126.1"/>
    </source>
</evidence>
<sequence>MFAVWCWIGCREADEQEARGMAGWASDKAQEVARGVKDKIGSEWGGKKVEEAEMAMPGGAGEIEYVRVRASGAKEGEGGWEAAHPDT</sequence>
<gene>
    <name evidence="1" type="ORF">COHA_004318</name>
</gene>
<reference evidence="1" key="1">
    <citation type="submission" date="2020-11" db="EMBL/GenBank/DDBJ databases">
        <title>Chlorella ohadii genome sequencing and assembly.</title>
        <authorList>
            <person name="Murik O."/>
            <person name="Treves H."/>
            <person name="Kedem I."/>
            <person name="Shotland Y."/>
            <person name="Kaplan A."/>
        </authorList>
    </citation>
    <scope>NUCLEOTIDE SEQUENCE</scope>
    <source>
        <strain evidence="1">1</strain>
    </source>
</reference>
<protein>
    <submittedName>
        <fullName evidence="1">Uncharacterized protein</fullName>
    </submittedName>
</protein>